<dbReference type="GO" id="GO:0005730">
    <property type="term" value="C:nucleolus"/>
    <property type="evidence" value="ECO:0007669"/>
    <property type="project" value="TreeGrafter"/>
</dbReference>
<dbReference type="Gene3D" id="3.30.420.10">
    <property type="entry name" value="Ribonuclease H-like superfamily/Ribonuclease H"/>
    <property type="match status" value="1"/>
</dbReference>
<keyword evidence="12" id="KW-1185">Reference proteome</keyword>
<evidence type="ECO:0000256" key="4">
    <source>
        <dbReference type="ARBA" id="ARBA00022801"/>
    </source>
</evidence>
<gene>
    <name evidence="11" type="ORF">EV356DRAFT_442033</name>
</gene>
<dbReference type="GO" id="GO:0071039">
    <property type="term" value="P:nuclear polyadenylation-dependent CUT catabolic process"/>
    <property type="evidence" value="ECO:0007669"/>
    <property type="project" value="TreeGrafter"/>
</dbReference>
<feature type="compositionally biased region" description="Basic and acidic residues" evidence="9">
    <location>
        <begin position="772"/>
        <end position="784"/>
    </location>
</feature>
<dbReference type="PROSITE" id="PS50967">
    <property type="entry name" value="HRDC"/>
    <property type="match status" value="1"/>
</dbReference>
<dbReference type="FunFam" id="3.30.420.10:FF:000059">
    <property type="entry name" value="Exosome complex exonuclease Rrp6"/>
    <property type="match status" value="1"/>
</dbReference>
<feature type="compositionally biased region" description="Basic residues" evidence="9">
    <location>
        <begin position="713"/>
        <end position="728"/>
    </location>
</feature>
<sequence length="814" mass="91044">MESGADFTSIRDSISFPLLATTRLVNQVAAEDLDFQRASNPSVADRLDRDDARLLRIAKRLLGSSAASSGIVRPQLDDADDIETNWTGVVDVIDSLLEKADTTLDEFSGVLKRASPPNEQASTPKSKPHEFNAFRNQNLAKPQRLFEHVPVNQFTGSFRPLLTTKPHAIVPYSESMKPVTEEDGTIHYPHPYQTEIEQYQYPSAVHTEAIPIPYQPFGTTTATLVDTPEKLEEMLKELKGASEIAIDLEHHDHRSYIGIVSLMQISTRNKDWIVDTLKPWRRKLEVLNEVFTDPRILKVFHGSHMDNMWLQRDFGLYVVGMFDTYHAASALGYSGRSLAFLLRTFINFEAQKQYQTADWRMRPLPTELFDYARSDTHFLLYIYDCMRNELIQRSSSRNPENDKFQDVLENSKLYNLQRFENPFYDADHGEGSGGWSKLLVRTPSLLSKEQFSIFRAVHKWRDELARKLDESTNYILTNAALFNIAQSIPMNESNLFSAIKPTSPPVRQHKNELLGVIAKAKIAGQNGPEMGDLFDHPKLRQEDIPQIQAPASFSAPMLPAPTNTSGHQLFSTAHSHSLRAFASKFWGASLNRQGQEQRRTLATDSIRLTIPLPKLNPQIYESITAVAHLTDQSSPTGAIETSIGSDIPHRRAAEREPETENSPTFTIVQLGGKRKRGQDSGSADHPQTSSSVNGAGGELEDQADEMSQEQKQAKKRATRRAKKARQRASRAAARVAEGGQEGDDDENENEGAAVNEEEPFDYANAPSVLHAQTEEKGSRGKKEAFNPYVKATDAPKGLGKVQRESAGRSGTFMG</sequence>
<evidence type="ECO:0000313" key="11">
    <source>
        <dbReference type="EMBL" id="KAF2237489.1"/>
    </source>
</evidence>
<dbReference type="GO" id="GO:0000467">
    <property type="term" value="P:exonucleolytic trimming to generate mature 3'-end of 5.8S rRNA from tricistronic rRNA transcript (SSU-rRNA, 5.8S rRNA, LSU-rRNA)"/>
    <property type="evidence" value="ECO:0007669"/>
    <property type="project" value="InterPro"/>
</dbReference>
<dbReference type="SUPFAM" id="SSF47819">
    <property type="entry name" value="HRDC-like"/>
    <property type="match status" value="1"/>
</dbReference>
<evidence type="ECO:0000256" key="1">
    <source>
        <dbReference type="ARBA" id="ARBA00004123"/>
    </source>
</evidence>
<dbReference type="InterPro" id="IPR012588">
    <property type="entry name" value="Exosome-assoc_fac_Rrp6_N"/>
</dbReference>
<dbReference type="Pfam" id="PF08066">
    <property type="entry name" value="PMC2NT"/>
    <property type="match status" value="1"/>
</dbReference>
<dbReference type="SMART" id="SM00474">
    <property type="entry name" value="35EXOc"/>
    <property type="match status" value="1"/>
</dbReference>
<dbReference type="EMBL" id="ML991780">
    <property type="protein sequence ID" value="KAF2237489.1"/>
    <property type="molecule type" value="Genomic_DNA"/>
</dbReference>
<dbReference type="PANTHER" id="PTHR12124:SF47">
    <property type="entry name" value="EXOSOME COMPONENT 10"/>
    <property type="match status" value="1"/>
</dbReference>
<feature type="region of interest" description="Disordered" evidence="9">
    <location>
        <begin position="630"/>
        <end position="814"/>
    </location>
</feature>
<keyword evidence="5" id="KW-0271">Exosome</keyword>
<keyword evidence="6" id="KW-0269">Exonuclease</keyword>
<dbReference type="InterPro" id="IPR012337">
    <property type="entry name" value="RNaseH-like_sf"/>
</dbReference>
<feature type="compositionally biased region" description="Acidic residues" evidence="9">
    <location>
        <begin position="740"/>
        <end position="760"/>
    </location>
</feature>
<evidence type="ECO:0000256" key="5">
    <source>
        <dbReference type="ARBA" id="ARBA00022835"/>
    </source>
</evidence>
<dbReference type="InterPro" id="IPR010997">
    <property type="entry name" value="HRDC-like_sf"/>
</dbReference>
<dbReference type="GO" id="GO:0071036">
    <property type="term" value="P:nuclear polyadenylation-dependent snoRNA catabolic process"/>
    <property type="evidence" value="ECO:0007669"/>
    <property type="project" value="TreeGrafter"/>
</dbReference>
<dbReference type="GO" id="GO:0071037">
    <property type="term" value="P:nuclear polyadenylation-dependent snRNA catabolic process"/>
    <property type="evidence" value="ECO:0007669"/>
    <property type="project" value="TreeGrafter"/>
</dbReference>
<dbReference type="SMART" id="SM00341">
    <property type="entry name" value="HRDC"/>
    <property type="match status" value="1"/>
</dbReference>
<evidence type="ECO:0000256" key="7">
    <source>
        <dbReference type="ARBA" id="ARBA00023242"/>
    </source>
</evidence>
<protein>
    <recommendedName>
        <fullName evidence="10">HRDC domain-containing protein</fullName>
    </recommendedName>
</protein>
<dbReference type="GO" id="GO:0071038">
    <property type="term" value="P:TRAMP-dependent tRNA surveillance pathway"/>
    <property type="evidence" value="ECO:0007669"/>
    <property type="project" value="TreeGrafter"/>
</dbReference>
<keyword evidence="2" id="KW-0698">rRNA processing</keyword>
<dbReference type="InterPro" id="IPR044876">
    <property type="entry name" value="HRDC_dom_sf"/>
</dbReference>
<dbReference type="Pfam" id="PF01612">
    <property type="entry name" value="DNA_pol_A_exo1"/>
    <property type="match status" value="1"/>
</dbReference>
<reference evidence="11" key="1">
    <citation type="journal article" date="2020" name="Stud. Mycol.">
        <title>101 Dothideomycetes genomes: a test case for predicting lifestyles and emergence of pathogens.</title>
        <authorList>
            <person name="Haridas S."/>
            <person name="Albert R."/>
            <person name="Binder M."/>
            <person name="Bloem J."/>
            <person name="Labutti K."/>
            <person name="Salamov A."/>
            <person name="Andreopoulos B."/>
            <person name="Baker S."/>
            <person name="Barry K."/>
            <person name="Bills G."/>
            <person name="Bluhm B."/>
            <person name="Cannon C."/>
            <person name="Castanera R."/>
            <person name="Culley D."/>
            <person name="Daum C."/>
            <person name="Ezra D."/>
            <person name="Gonzalez J."/>
            <person name="Henrissat B."/>
            <person name="Kuo A."/>
            <person name="Liang C."/>
            <person name="Lipzen A."/>
            <person name="Lutzoni F."/>
            <person name="Magnuson J."/>
            <person name="Mondo S."/>
            <person name="Nolan M."/>
            <person name="Ohm R."/>
            <person name="Pangilinan J."/>
            <person name="Park H.-J."/>
            <person name="Ramirez L."/>
            <person name="Alfaro M."/>
            <person name="Sun H."/>
            <person name="Tritt A."/>
            <person name="Yoshinaga Y."/>
            <person name="Zwiers L.-H."/>
            <person name="Turgeon B."/>
            <person name="Goodwin S."/>
            <person name="Spatafora J."/>
            <person name="Crous P."/>
            <person name="Grigoriev I."/>
        </authorList>
    </citation>
    <scope>NUCLEOTIDE SEQUENCE</scope>
    <source>
        <strain evidence="11">Tuck. ex Michener</strain>
    </source>
</reference>
<keyword evidence="7" id="KW-0539">Nucleus</keyword>
<feature type="domain" description="HRDC" evidence="10">
    <location>
        <begin position="447"/>
        <end position="527"/>
    </location>
</feature>
<keyword evidence="4" id="KW-0378">Hydrolase</keyword>
<dbReference type="OrthoDB" id="2250022at2759"/>
<dbReference type="PANTHER" id="PTHR12124">
    <property type="entry name" value="POLYMYOSITIS/SCLERODERMA AUTOANTIGEN-RELATED"/>
    <property type="match status" value="1"/>
</dbReference>
<dbReference type="GO" id="GO:0000166">
    <property type="term" value="F:nucleotide binding"/>
    <property type="evidence" value="ECO:0007669"/>
    <property type="project" value="InterPro"/>
</dbReference>
<dbReference type="InterPro" id="IPR002121">
    <property type="entry name" value="HRDC_dom"/>
</dbReference>
<dbReference type="FunFam" id="1.10.150.80:FF:000001">
    <property type="entry name" value="Putative exosome component 10"/>
    <property type="match status" value="1"/>
</dbReference>
<accession>A0A6A6HI45</accession>
<evidence type="ECO:0000313" key="12">
    <source>
        <dbReference type="Proteomes" id="UP000800092"/>
    </source>
</evidence>
<dbReference type="GO" id="GO:0071044">
    <property type="term" value="P:histone mRNA catabolic process"/>
    <property type="evidence" value="ECO:0007669"/>
    <property type="project" value="TreeGrafter"/>
</dbReference>
<proteinExistence type="inferred from homology"/>
<dbReference type="Gene3D" id="1.10.150.80">
    <property type="entry name" value="HRDC domain"/>
    <property type="match status" value="1"/>
</dbReference>
<evidence type="ECO:0000256" key="6">
    <source>
        <dbReference type="ARBA" id="ARBA00022839"/>
    </source>
</evidence>
<evidence type="ECO:0000256" key="3">
    <source>
        <dbReference type="ARBA" id="ARBA00022722"/>
    </source>
</evidence>
<evidence type="ECO:0000259" key="10">
    <source>
        <dbReference type="PROSITE" id="PS50967"/>
    </source>
</evidence>
<dbReference type="GO" id="GO:0071035">
    <property type="term" value="P:nuclear polyadenylation-dependent rRNA catabolic process"/>
    <property type="evidence" value="ECO:0007669"/>
    <property type="project" value="TreeGrafter"/>
</dbReference>
<dbReference type="InterPro" id="IPR049559">
    <property type="entry name" value="Rrp6p-like_exo"/>
</dbReference>
<organism evidence="11 12">
    <name type="scientific">Viridothelium virens</name>
    <name type="common">Speckled blister lichen</name>
    <name type="synonym">Trypethelium virens</name>
    <dbReference type="NCBI Taxonomy" id="1048519"/>
    <lineage>
        <taxon>Eukaryota</taxon>
        <taxon>Fungi</taxon>
        <taxon>Dikarya</taxon>
        <taxon>Ascomycota</taxon>
        <taxon>Pezizomycotina</taxon>
        <taxon>Dothideomycetes</taxon>
        <taxon>Dothideomycetes incertae sedis</taxon>
        <taxon>Trypetheliales</taxon>
        <taxon>Trypetheliaceae</taxon>
        <taxon>Viridothelium</taxon>
    </lineage>
</organism>
<comment type="similarity">
    <text evidence="8">Belongs to the exosome component 10/RRP6 family.</text>
</comment>
<dbReference type="GO" id="GO:0071051">
    <property type="term" value="P:poly(A)-dependent snoRNA 3'-end processing"/>
    <property type="evidence" value="ECO:0007669"/>
    <property type="project" value="TreeGrafter"/>
</dbReference>
<dbReference type="GO" id="GO:0000175">
    <property type="term" value="F:3'-5'-RNA exonuclease activity"/>
    <property type="evidence" value="ECO:0007669"/>
    <property type="project" value="InterPro"/>
</dbReference>
<evidence type="ECO:0000256" key="8">
    <source>
        <dbReference type="ARBA" id="ARBA00043957"/>
    </source>
</evidence>
<dbReference type="GO" id="GO:0003727">
    <property type="term" value="F:single-stranded RNA binding"/>
    <property type="evidence" value="ECO:0007669"/>
    <property type="project" value="TreeGrafter"/>
</dbReference>
<dbReference type="SUPFAM" id="SSF53098">
    <property type="entry name" value="Ribonuclease H-like"/>
    <property type="match status" value="1"/>
</dbReference>
<dbReference type="GO" id="GO:0071040">
    <property type="term" value="P:nuclear polyadenylation-dependent antisense transcript catabolic process"/>
    <property type="evidence" value="ECO:0007669"/>
    <property type="project" value="TreeGrafter"/>
</dbReference>
<dbReference type="GO" id="GO:0000176">
    <property type="term" value="C:nuclear exosome (RNase complex)"/>
    <property type="evidence" value="ECO:0007669"/>
    <property type="project" value="InterPro"/>
</dbReference>
<feature type="compositionally biased region" description="Polar residues" evidence="9">
    <location>
        <begin position="679"/>
        <end position="693"/>
    </location>
</feature>
<name>A0A6A6HI45_VIRVR</name>
<dbReference type="CDD" id="cd06147">
    <property type="entry name" value="Rrp6p_like_exo"/>
    <property type="match status" value="1"/>
</dbReference>
<dbReference type="InterPro" id="IPR002562">
    <property type="entry name" value="3'-5'_exonuclease_dom"/>
</dbReference>
<keyword evidence="3" id="KW-0540">Nuclease</keyword>
<feature type="compositionally biased region" description="Acidic residues" evidence="9">
    <location>
        <begin position="698"/>
        <end position="707"/>
    </location>
</feature>
<dbReference type="Pfam" id="PF00570">
    <property type="entry name" value="HRDC"/>
    <property type="match status" value="1"/>
</dbReference>
<comment type="subcellular location">
    <subcellularLocation>
        <location evidence="1">Nucleus</location>
    </subcellularLocation>
</comment>
<dbReference type="Proteomes" id="UP000800092">
    <property type="component" value="Unassembled WGS sequence"/>
</dbReference>
<feature type="compositionally biased region" description="Low complexity" evidence="9">
    <location>
        <begin position="729"/>
        <end position="738"/>
    </location>
</feature>
<feature type="compositionally biased region" description="Basic and acidic residues" evidence="9">
    <location>
        <begin position="647"/>
        <end position="658"/>
    </location>
</feature>
<dbReference type="InterPro" id="IPR045092">
    <property type="entry name" value="Rrp6-like"/>
</dbReference>
<dbReference type="AlphaFoldDB" id="A0A6A6HI45"/>
<evidence type="ECO:0000256" key="9">
    <source>
        <dbReference type="SAM" id="MobiDB-lite"/>
    </source>
</evidence>
<dbReference type="InterPro" id="IPR036397">
    <property type="entry name" value="RNaseH_sf"/>
</dbReference>
<evidence type="ECO:0000256" key="2">
    <source>
        <dbReference type="ARBA" id="ARBA00022552"/>
    </source>
</evidence>